<feature type="region of interest" description="Disordered" evidence="1">
    <location>
        <begin position="108"/>
        <end position="128"/>
    </location>
</feature>
<feature type="region of interest" description="Disordered" evidence="1">
    <location>
        <begin position="63"/>
        <end position="93"/>
    </location>
</feature>
<feature type="compositionally biased region" description="Basic and acidic residues" evidence="1">
    <location>
        <begin position="11"/>
        <end position="26"/>
    </location>
</feature>
<dbReference type="PANTHER" id="PTHR35819:SF1">
    <property type="entry name" value="PROTEIN PIMREG"/>
    <property type="match status" value="1"/>
</dbReference>
<reference evidence="2 3" key="1">
    <citation type="submission" date="2020-02" db="EMBL/GenBank/DDBJ databases">
        <title>A chromosome-scale genome assembly of the black bullhead catfish (Ameiurus melas).</title>
        <authorList>
            <person name="Wen M."/>
            <person name="Zham M."/>
            <person name="Cabau C."/>
            <person name="Klopp C."/>
            <person name="Donnadieu C."/>
            <person name="Roques C."/>
            <person name="Bouchez O."/>
            <person name="Lampietro C."/>
            <person name="Jouanno E."/>
            <person name="Herpin A."/>
            <person name="Louis A."/>
            <person name="Berthelot C."/>
            <person name="Parey E."/>
            <person name="Roest-Crollius H."/>
            <person name="Braasch I."/>
            <person name="Postlethwait J."/>
            <person name="Robinson-Rechavi M."/>
            <person name="Echchiki A."/>
            <person name="Begum T."/>
            <person name="Montfort J."/>
            <person name="Schartl M."/>
            <person name="Bobe J."/>
            <person name="Guiguen Y."/>
        </authorList>
    </citation>
    <scope>NUCLEOTIDE SEQUENCE [LARGE SCALE GENOMIC DNA]</scope>
    <source>
        <strain evidence="2">M_S1</strain>
        <tissue evidence="2">Blood</tissue>
    </source>
</reference>
<accession>A0A7J6A4M3</accession>
<organism evidence="2 3">
    <name type="scientific">Ameiurus melas</name>
    <name type="common">Black bullhead</name>
    <name type="synonym">Silurus melas</name>
    <dbReference type="NCBI Taxonomy" id="219545"/>
    <lineage>
        <taxon>Eukaryota</taxon>
        <taxon>Metazoa</taxon>
        <taxon>Chordata</taxon>
        <taxon>Craniata</taxon>
        <taxon>Vertebrata</taxon>
        <taxon>Euteleostomi</taxon>
        <taxon>Actinopterygii</taxon>
        <taxon>Neopterygii</taxon>
        <taxon>Teleostei</taxon>
        <taxon>Ostariophysi</taxon>
        <taxon>Siluriformes</taxon>
        <taxon>Ictaluridae</taxon>
        <taxon>Ameiurus</taxon>
    </lineage>
</organism>
<feature type="region of interest" description="Disordered" evidence="1">
    <location>
        <begin position="1"/>
        <end position="41"/>
    </location>
</feature>
<dbReference type="PANTHER" id="PTHR35819">
    <property type="entry name" value="PICALM INTERACTING MITOTIC REGULATOR PIMREG"/>
    <property type="match status" value="1"/>
</dbReference>
<protein>
    <submittedName>
        <fullName evidence="2">Uncharacterized protein</fullName>
    </submittedName>
</protein>
<keyword evidence="3" id="KW-1185">Reference proteome</keyword>
<gene>
    <name evidence="2" type="ORF">AMELA_G00210830</name>
</gene>
<name>A0A7J6A4M3_AMEME</name>
<dbReference type="Pfam" id="PF07326">
    <property type="entry name" value="RCS1"/>
    <property type="match status" value="1"/>
</dbReference>
<feature type="compositionally biased region" description="Basic residues" evidence="1">
    <location>
        <begin position="192"/>
        <end position="202"/>
    </location>
</feature>
<sequence>MLRHGAGFAQIRKEDPPNSKSAEEPRSVTQRGGLKPRHVPIMSSAIVNSVNGLSSTVSGMWRSHSALPESDPESSPEAAQQFRKLRSSSSLNSLRMSLRKRLPLKTMQPANNVPANTNSEAFQNSKKTSTVTQIKRTAKNTIGNAYQKFQKSTLSREECLVRTPARFIEGEENECDPASARTPKRQATTPRRTPRSAAKRTPRAAGTPEPSMSAVRAVKTGGTRRQLVRMAALRSPFASPNTLNRRRQFDQDLDSVSKGLRKLKRLSQAFDEVIGRDERTEAMEHYRTVMAQSYGSSSNPGSSTTGKLNRSFIRQQSRRIGHRVGSWTDSALSNLRKTT</sequence>
<dbReference type="Proteomes" id="UP000593565">
    <property type="component" value="Unassembled WGS sequence"/>
</dbReference>
<dbReference type="InterPro" id="IPR009932">
    <property type="entry name" value="RCS1"/>
</dbReference>
<evidence type="ECO:0000313" key="2">
    <source>
        <dbReference type="EMBL" id="KAF4077673.1"/>
    </source>
</evidence>
<proteinExistence type="predicted"/>
<dbReference type="AlphaFoldDB" id="A0A7J6A4M3"/>
<evidence type="ECO:0000256" key="1">
    <source>
        <dbReference type="SAM" id="MobiDB-lite"/>
    </source>
</evidence>
<comment type="caution">
    <text evidence="2">The sequence shown here is derived from an EMBL/GenBank/DDBJ whole genome shotgun (WGS) entry which is preliminary data.</text>
</comment>
<feature type="region of interest" description="Disordered" evidence="1">
    <location>
        <begin position="171"/>
        <end position="212"/>
    </location>
</feature>
<dbReference type="EMBL" id="JAAGNN010000018">
    <property type="protein sequence ID" value="KAF4077673.1"/>
    <property type="molecule type" value="Genomic_DNA"/>
</dbReference>
<evidence type="ECO:0000313" key="3">
    <source>
        <dbReference type="Proteomes" id="UP000593565"/>
    </source>
</evidence>